<sequence>MEGNAPVQLARRSTPPKPGTEVPLLAFAPRVGLQLGHRPVLLFFSGGLRLRAEASVDGRSRLRVLGFHLLADHPQLGKVTITRTEPDSAPTSLVDTGGTEAPGVSALFLHCAVDIERSPGSGRALHLRTSTPLQLVGRARTFPPVSEPFRSQRTVELYQPGDSVPMGSLDPFRVNLGGC</sequence>
<organism evidence="2 3">
    <name type="scientific">Crossiella cryophila</name>
    <dbReference type="NCBI Taxonomy" id="43355"/>
    <lineage>
        <taxon>Bacteria</taxon>
        <taxon>Bacillati</taxon>
        <taxon>Actinomycetota</taxon>
        <taxon>Actinomycetes</taxon>
        <taxon>Pseudonocardiales</taxon>
        <taxon>Pseudonocardiaceae</taxon>
        <taxon>Crossiella</taxon>
    </lineage>
</organism>
<feature type="region of interest" description="Disordered" evidence="1">
    <location>
        <begin position="1"/>
        <end position="20"/>
    </location>
</feature>
<proteinExistence type="predicted"/>
<evidence type="ECO:0000256" key="1">
    <source>
        <dbReference type="SAM" id="MobiDB-lite"/>
    </source>
</evidence>
<name>A0A7W7CA98_9PSEU</name>
<evidence type="ECO:0000313" key="3">
    <source>
        <dbReference type="Proteomes" id="UP000533598"/>
    </source>
</evidence>
<evidence type="ECO:0000313" key="2">
    <source>
        <dbReference type="EMBL" id="MBB4677297.1"/>
    </source>
</evidence>
<keyword evidence="3" id="KW-1185">Reference proteome</keyword>
<dbReference type="EMBL" id="JACHMH010000001">
    <property type="protein sequence ID" value="MBB4677297.1"/>
    <property type="molecule type" value="Genomic_DNA"/>
</dbReference>
<gene>
    <name evidence="2" type="ORF">HNR67_003415</name>
</gene>
<accession>A0A7W7CA98</accession>
<dbReference type="Proteomes" id="UP000533598">
    <property type="component" value="Unassembled WGS sequence"/>
</dbReference>
<reference evidence="2 3" key="1">
    <citation type="submission" date="2020-08" db="EMBL/GenBank/DDBJ databases">
        <title>Sequencing the genomes of 1000 actinobacteria strains.</title>
        <authorList>
            <person name="Klenk H.-P."/>
        </authorList>
    </citation>
    <scope>NUCLEOTIDE SEQUENCE [LARGE SCALE GENOMIC DNA]</scope>
    <source>
        <strain evidence="2 3">DSM 44230</strain>
    </source>
</reference>
<dbReference type="RefSeq" id="WP_185003268.1">
    <property type="nucleotide sequence ID" value="NZ_BAAAUI010000032.1"/>
</dbReference>
<dbReference type="AlphaFoldDB" id="A0A7W7CA98"/>
<protein>
    <submittedName>
        <fullName evidence="2">Uncharacterized protein</fullName>
    </submittedName>
</protein>
<comment type="caution">
    <text evidence="2">The sequence shown here is derived from an EMBL/GenBank/DDBJ whole genome shotgun (WGS) entry which is preliminary data.</text>
</comment>